<dbReference type="RefSeq" id="WP_378205549.1">
    <property type="nucleotide sequence ID" value="NZ_JBHLZP010000169.1"/>
</dbReference>
<dbReference type="Gene3D" id="3.30.2010.10">
    <property type="entry name" value="Metalloproteases ('zincins'), catalytic domain"/>
    <property type="match status" value="1"/>
</dbReference>
<feature type="domain" description="Peptidase M48" evidence="8">
    <location>
        <begin position="77"/>
        <end position="274"/>
    </location>
</feature>
<gene>
    <name evidence="9" type="ORF">ACFFNX_22485</name>
</gene>
<protein>
    <submittedName>
        <fullName evidence="9">M48 family metalloprotease</fullName>
        <ecNumber evidence="9">3.4.24.-</ecNumber>
    </submittedName>
</protein>
<keyword evidence="7" id="KW-1133">Transmembrane helix</keyword>
<reference evidence="9 10" key="1">
    <citation type="submission" date="2024-09" db="EMBL/GenBank/DDBJ databases">
        <authorList>
            <person name="Sun Q."/>
            <person name="Mori K."/>
        </authorList>
    </citation>
    <scope>NUCLEOTIDE SEQUENCE [LARGE SCALE GENOMIC DNA]</scope>
    <source>
        <strain evidence="9 10">TBRC 0563</strain>
    </source>
</reference>
<evidence type="ECO:0000256" key="6">
    <source>
        <dbReference type="RuleBase" id="RU003983"/>
    </source>
</evidence>
<sequence length="278" mass="30245">MTALIPALVGALTIMVPIAYGSSLVWPVWGAGIPFVIWAAGAVLAAWPLERIQRSLHGYRDPTTDELRRIKEPARRALHRTAVSAGRIRLMIVDAQEPSAPATAGRTVVVTSYAVSSLPSDRLEAVLVHELTHHLGLYTVPVFCHTQLMLPVRALRWLLARIWRPVRRTWQVAVSWHTPFGFLVTFLLAIVAATAIAVSAIPACVAFVGAALSRVSTDRAEFQADTAVAGLGLGPQLLAALEAAIEAGHVHNDRIGRLLALPPLEIRRAQRLRKRLAH</sequence>
<comment type="similarity">
    <text evidence="6">Belongs to the peptidase M48 family.</text>
</comment>
<keyword evidence="5 6" id="KW-0482">Metalloprotease</keyword>
<feature type="transmembrane region" description="Helical" evidence="7">
    <location>
        <begin position="179"/>
        <end position="212"/>
    </location>
</feature>
<evidence type="ECO:0000313" key="10">
    <source>
        <dbReference type="Proteomes" id="UP001589627"/>
    </source>
</evidence>
<evidence type="ECO:0000256" key="4">
    <source>
        <dbReference type="ARBA" id="ARBA00022833"/>
    </source>
</evidence>
<keyword evidence="7" id="KW-0812">Transmembrane</keyword>
<keyword evidence="2" id="KW-0479">Metal-binding</keyword>
<keyword evidence="4 6" id="KW-0862">Zinc</keyword>
<evidence type="ECO:0000256" key="1">
    <source>
        <dbReference type="ARBA" id="ARBA00022670"/>
    </source>
</evidence>
<keyword evidence="3 6" id="KW-0378">Hydrolase</keyword>
<comment type="caution">
    <text evidence="9">The sequence shown here is derived from an EMBL/GenBank/DDBJ whole genome shotgun (WGS) entry which is preliminary data.</text>
</comment>
<evidence type="ECO:0000256" key="7">
    <source>
        <dbReference type="SAM" id="Phobius"/>
    </source>
</evidence>
<organism evidence="9 10">
    <name type="scientific">Actinoallomurus acaciae</name>
    <dbReference type="NCBI Taxonomy" id="502577"/>
    <lineage>
        <taxon>Bacteria</taxon>
        <taxon>Bacillati</taxon>
        <taxon>Actinomycetota</taxon>
        <taxon>Actinomycetes</taxon>
        <taxon>Streptosporangiales</taxon>
        <taxon>Thermomonosporaceae</taxon>
        <taxon>Actinoallomurus</taxon>
    </lineage>
</organism>
<feature type="transmembrane region" description="Helical" evidence="7">
    <location>
        <begin position="31"/>
        <end position="49"/>
    </location>
</feature>
<evidence type="ECO:0000256" key="2">
    <source>
        <dbReference type="ARBA" id="ARBA00022723"/>
    </source>
</evidence>
<dbReference type="Pfam" id="PF01435">
    <property type="entry name" value="Peptidase_M48"/>
    <property type="match status" value="1"/>
</dbReference>
<evidence type="ECO:0000259" key="8">
    <source>
        <dbReference type="Pfam" id="PF01435"/>
    </source>
</evidence>
<name>A0ABV5YIR9_9ACTN</name>
<dbReference type="InterPro" id="IPR001915">
    <property type="entry name" value="Peptidase_M48"/>
</dbReference>
<evidence type="ECO:0000256" key="5">
    <source>
        <dbReference type="ARBA" id="ARBA00023049"/>
    </source>
</evidence>
<proteinExistence type="inferred from homology"/>
<dbReference type="EMBL" id="JBHLZP010000169">
    <property type="protein sequence ID" value="MFB9834956.1"/>
    <property type="molecule type" value="Genomic_DNA"/>
</dbReference>
<keyword evidence="10" id="KW-1185">Reference proteome</keyword>
<keyword evidence="1 6" id="KW-0645">Protease</keyword>
<keyword evidence="7" id="KW-0472">Membrane</keyword>
<comment type="cofactor">
    <cofactor evidence="6">
        <name>Zn(2+)</name>
        <dbReference type="ChEBI" id="CHEBI:29105"/>
    </cofactor>
    <text evidence="6">Binds 1 zinc ion per subunit.</text>
</comment>
<dbReference type="GO" id="GO:0008237">
    <property type="term" value="F:metallopeptidase activity"/>
    <property type="evidence" value="ECO:0007669"/>
    <property type="project" value="UniProtKB-KW"/>
</dbReference>
<dbReference type="Proteomes" id="UP001589627">
    <property type="component" value="Unassembled WGS sequence"/>
</dbReference>
<evidence type="ECO:0000313" key="9">
    <source>
        <dbReference type="EMBL" id="MFB9834956.1"/>
    </source>
</evidence>
<accession>A0ABV5YIR9</accession>
<evidence type="ECO:0000256" key="3">
    <source>
        <dbReference type="ARBA" id="ARBA00022801"/>
    </source>
</evidence>
<dbReference type="EC" id="3.4.24.-" evidence="9"/>